<dbReference type="InterPro" id="IPR042530">
    <property type="entry name" value="EME1/EME2_C"/>
</dbReference>
<dbReference type="AlphaFoldDB" id="A0A150H2E9"/>
<comment type="caution">
    <text evidence="1">The sequence shown here is derived from an EMBL/GenBank/DDBJ whole genome shotgun (WGS) entry which is preliminary data.</text>
</comment>
<dbReference type="EMBL" id="LSYV01000002">
    <property type="protein sequence ID" value="KXZ56346.1"/>
    <property type="molecule type" value="Genomic_DNA"/>
</dbReference>
<organism evidence="1 2">
    <name type="scientific">Gonium pectorale</name>
    <name type="common">Green alga</name>
    <dbReference type="NCBI Taxonomy" id="33097"/>
    <lineage>
        <taxon>Eukaryota</taxon>
        <taxon>Viridiplantae</taxon>
        <taxon>Chlorophyta</taxon>
        <taxon>core chlorophytes</taxon>
        <taxon>Chlorophyceae</taxon>
        <taxon>CS clade</taxon>
        <taxon>Chlamydomonadales</taxon>
        <taxon>Volvocaceae</taxon>
        <taxon>Gonium</taxon>
    </lineage>
</organism>
<evidence type="ECO:0000313" key="1">
    <source>
        <dbReference type="EMBL" id="KXZ56346.1"/>
    </source>
</evidence>
<gene>
    <name evidence="1" type="ORF">GPECTOR_1g306</name>
</gene>
<protein>
    <submittedName>
        <fullName evidence="1">Uncharacterized protein</fullName>
    </submittedName>
</protein>
<reference evidence="2" key="1">
    <citation type="journal article" date="2016" name="Nat. Commun.">
        <title>The Gonium pectorale genome demonstrates co-option of cell cycle regulation during the evolution of multicellularity.</title>
        <authorList>
            <person name="Hanschen E.R."/>
            <person name="Marriage T.N."/>
            <person name="Ferris P.J."/>
            <person name="Hamaji T."/>
            <person name="Toyoda A."/>
            <person name="Fujiyama A."/>
            <person name="Neme R."/>
            <person name="Noguchi H."/>
            <person name="Minakuchi Y."/>
            <person name="Suzuki M."/>
            <person name="Kawai-Toyooka H."/>
            <person name="Smith D.R."/>
            <person name="Sparks H."/>
            <person name="Anderson J."/>
            <person name="Bakaric R."/>
            <person name="Luria V."/>
            <person name="Karger A."/>
            <person name="Kirschner M.W."/>
            <person name="Durand P.M."/>
            <person name="Michod R.E."/>
            <person name="Nozaki H."/>
            <person name="Olson B.J."/>
        </authorList>
    </citation>
    <scope>NUCLEOTIDE SEQUENCE [LARGE SCALE GENOMIC DNA]</scope>
    <source>
        <strain evidence="2">NIES-2863</strain>
    </source>
</reference>
<dbReference type="OrthoDB" id="546666at2759"/>
<dbReference type="Proteomes" id="UP000075714">
    <property type="component" value="Unassembled WGS sequence"/>
</dbReference>
<dbReference type="Gene3D" id="1.10.150.670">
    <property type="entry name" value="Crossover junction endonuclease EME1, DNA-binding domain"/>
    <property type="match status" value="1"/>
</dbReference>
<sequence>MPGQKNMPRAISYCMWGVRLPSPAAAAVAAAEGGALEAAQLSDPDGTGMPLLLFPALLLVLSGDELLTRLDADCKQQAAGSGAGSFPLSGLLSDVRRAHAGASLLVYVVGLEEAMRRRERGNKSFSRAAVEDLLFDMVVGMPAVRLQFDCPESSDHTRAATELLNLGWALSQQPRRRTEAYLETFGSKSTVPLRAVKEVLSQEGGPEQLALCDALSCLMAPQRAAAVAAEHPSLAALLEALKAKPAGPARESMLARLRIPGVTPGARKQLYAGPAASASIARFLGMQNGREEWKDAAE</sequence>
<accession>A0A150H2E9</accession>
<keyword evidence="2" id="KW-1185">Reference proteome</keyword>
<evidence type="ECO:0000313" key="2">
    <source>
        <dbReference type="Proteomes" id="UP000075714"/>
    </source>
</evidence>
<name>A0A150H2E9_GONPE</name>
<proteinExistence type="predicted"/>